<evidence type="ECO:0000313" key="1">
    <source>
        <dbReference type="EMBL" id="KAF7770247.1"/>
    </source>
</evidence>
<protein>
    <submittedName>
        <fullName evidence="1">Uncharacterized protein</fullName>
    </submittedName>
</protein>
<dbReference type="Proteomes" id="UP000629468">
    <property type="component" value="Unassembled WGS sequence"/>
</dbReference>
<reference evidence="1 2" key="1">
    <citation type="journal article" name="Sci. Rep.">
        <title>Telomere-to-telomere assembled and centromere annotated genomes of the two main subspecies of the button mushroom Agaricus bisporus reveal especially polymorphic chromosome ends.</title>
        <authorList>
            <person name="Sonnenberg A.S.M."/>
            <person name="Sedaghat-Telgerd N."/>
            <person name="Lavrijssen B."/>
            <person name="Ohm R.A."/>
            <person name="Hendrickx P.M."/>
            <person name="Scholtmeijer K."/>
            <person name="Baars J.J.P."/>
            <person name="van Peer A."/>
        </authorList>
    </citation>
    <scope>NUCLEOTIDE SEQUENCE [LARGE SCALE GENOMIC DNA]</scope>
    <source>
        <strain evidence="1 2">H119_p4</strain>
    </source>
</reference>
<evidence type="ECO:0000313" key="2">
    <source>
        <dbReference type="Proteomes" id="UP000629468"/>
    </source>
</evidence>
<name>A0A8H7C801_AGABI</name>
<proteinExistence type="predicted"/>
<comment type="caution">
    <text evidence="1">The sequence shown here is derived from an EMBL/GenBank/DDBJ whole genome shotgun (WGS) entry which is preliminary data.</text>
</comment>
<dbReference type="EMBL" id="JABXXO010000009">
    <property type="protein sequence ID" value="KAF7770247.1"/>
    <property type="molecule type" value="Genomic_DNA"/>
</dbReference>
<sequence>MSRYHNSIHTPVFRSQVSDYSSLSGALTPPSSQFKDPRRHRVPQCAAKPAGQPVSEPISFDYIGYLGQGVRIVDFSALSANALANMVASGNDLVLARTGVKQINLRISWPGYEHLNWSFSTPASPSMTRIQLGASIGMHLWRFVEKAMSSSTSRPEWKIGDKAIEFEKIILVALYSLGSDVWQADLAVDF</sequence>
<organism evidence="1 2">
    <name type="scientific">Agaricus bisporus var. burnettii</name>
    <dbReference type="NCBI Taxonomy" id="192524"/>
    <lineage>
        <taxon>Eukaryota</taxon>
        <taxon>Fungi</taxon>
        <taxon>Dikarya</taxon>
        <taxon>Basidiomycota</taxon>
        <taxon>Agaricomycotina</taxon>
        <taxon>Agaricomycetes</taxon>
        <taxon>Agaricomycetidae</taxon>
        <taxon>Agaricales</taxon>
        <taxon>Agaricineae</taxon>
        <taxon>Agaricaceae</taxon>
        <taxon>Agaricus</taxon>
    </lineage>
</organism>
<gene>
    <name evidence="1" type="ORF">Agabi119p4_6221</name>
</gene>
<accession>A0A8H7C801</accession>
<dbReference type="OMA" id="INLRISW"/>
<dbReference type="AlphaFoldDB" id="A0A8H7C801"/>